<comment type="catalytic activity">
    <reaction evidence="1">
        <text>uridine(955/2504/2580) in 23S rRNA = pseudouridine(955/2504/2580) in 23S rRNA</text>
        <dbReference type="Rhea" id="RHEA:42528"/>
        <dbReference type="Rhea" id="RHEA-COMP:10099"/>
        <dbReference type="Rhea" id="RHEA-COMP:10100"/>
        <dbReference type="ChEBI" id="CHEBI:65314"/>
        <dbReference type="ChEBI" id="CHEBI:65315"/>
        <dbReference type="EC" id="5.4.99.24"/>
    </reaction>
</comment>
<proteinExistence type="inferred from homology"/>
<evidence type="ECO:0000313" key="12">
    <source>
        <dbReference type="Proteomes" id="UP000199058"/>
    </source>
</evidence>
<dbReference type="InterPro" id="IPR006225">
    <property type="entry name" value="PsdUridine_synth_RluC/D"/>
</dbReference>
<evidence type="ECO:0000256" key="3">
    <source>
        <dbReference type="ARBA" id="ARBA00010876"/>
    </source>
</evidence>
<dbReference type="Gene3D" id="3.30.2350.10">
    <property type="entry name" value="Pseudouridine synthase"/>
    <property type="match status" value="1"/>
</dbReference>
<dbReference type="InterPro" id="IPR002942">
    <property type="entry name" value="S4_RNA-bd"/>
</dbReference>
<evidence type="ECO:0000256" key="7">
    <source>
        <dbReference type="PIRSR" id="PIRSR606225-1"/>
    </source>
</evidence>
<feature type="domain" description="RNA-binding S4" evidence="10">
    <location>
        <begin position="42"/>
        <end position="103"/>
    </location>
</feature>
<feature type="active site" evidence="7">
    <location>
        <position position="166"/>
    </location>
</feature>
<keyword evidence="6 9" id="KW-0413">Isomerase</keyword>
<reference evidence="11 12" key="1">
    <citation type="submission" date="2016-10" db="EMBL/GenBank/DDBJ databases">
        <authorList>
            <person name="de Groot N.N."/>
        </authorList>
    </citation>
    <scope>NUCLEOTIDE SEQUENCE [LARGE SCALE GENOMIC DNA]</scope>
    <source>
        <strain evidence="11 12">DSM 18438</strain>
    </source>
</reference>
<evidence type="ECO:0000256" key="1">
    <source>
        <dbReference type="ARBA" id="ARBA00000381"/>
    </source>
</evidence>
<dbReference type="GO" id="GO:0003723">
    <property type="term" value="F:RNA binding"/>
    <property type="evidence" value="ECO:0007669"/>
    <property type="project" value="UniProtKB-KW"/>
</dbReference>
<keyword evidence="5 8" id="KW-0694">RNA-binding</keyword>
<dbReference type="GO" id="GO:0000455">
    <property type="term" value="P:enzyme-directed rRNA pseudouridine synthesis"/>
    <property type="evidence" value="ECO:0007669"/>
    <property type="project" value="TreeGrafter"/>
</dbReference>
<evidence type="ECO:0000259" key="10">
    <source>
        <dbReference type="SMART" id="SM00363"/>
    </source>
</evidence>
<organism evidence="11 12">
    <name type="scientific">Marinospirillum celere</name>
    <dbReference type="NCBI Taxonomy" id="1122252"/>
    <lineage>
        <taxon>Bacteria</taxon>
        <taxon>Pseudomonadati</taxon>
        <taxon>Pseudomonadota</taxon>
        <taxon>Gammaproteobacteria</taxon>
        <taxon>Oceanospirillales</taxon>
        <taxon>Oceanospirillaceae</taxon>
        <taxon>Marinospirillum</taxon>
    </lineage>
</organism>
<dbReference type="InterPro" id="IPR036986">
    <property type="entry name" value="S4_RNA-bd_sf"/>
</dbReference>
<dbReference type="InterPro" id="IPR006224">
    <property type="entry name" value="PsdUridine_synth_RluA-like_CS"/>
</dbReference>
<dbReference type="AlphaFoldDB" id="A0A1I1JWA7"/>
<dbReference type="SMART" id="SM00363">
    <property type="entry name" value="S4"/>
    <property type="match status" value="1"/>
</dbReference>
<evidence type="ECO:0000256" key="9">
    <source>
        <dbReference type="RuleBase" id="RU362028"/>
    </source>
</evidence>
<comment type="similarity">
    <text evidence="3 9">Belongs to the pseudouridine synthase RluA family.</text>
</comment>
<dbReference type="CDD" id="cd00165">
    <property type="entry name" value="S4"/>
    <property type="match status" value="1"/>
</dbReference>
<keyword evidence="12" id="KW-1185">Reference proteome</keyword>
<evidence type="ECO:0000313" key="11">
    <source>
        <dbReference type="EMBL" id="SFC52262.1"/>
    </source>
</evidence>
<dbReference type="SUPFAM" id="SSF55120">
    <property type="entry name" value="Pseudouridine synthase"/>
    <property type="match status" value="1"/>
</dbReference>
<dbReference type="CDD" id="cd02869">
    <property type="entry name" value="PseudoU_synth_RluA_like"/>
    <property type="match status" value="1"/>
</dbReference>
<dbReference type="EMBL" id="FOLH01000010">
    <property type="protein sequence ID" value="SFC52262.1"/>
    <property type="molecule type" value="Genomic_DNA"/>
</dbReference>
<evidence type="ECO:0000256" key="4">
    <source>
        <dbReference type="ARBA" id="ARBA00022552"/>
    </source>
</evidence>
<dbReference type="InterPro" id="IPR050188">
    <property type="entry name" value="RluA_PseudoU_synthase"/>
</dbReference>
<evidence type="ECO:0000256" key="5">
    <source>
        <dbReference type="ARBA" id="ARBA00022884"/>
    </source>
</evidence>
<comment type="function">
    <text evidence="2">Responsible for synthesis of pseudouridine from uracil at positions 955, 2504 and 2580 in 23S ribosomal RNA.</text>
</comment>
<dbReference type="PROSITE" id="PS50889">
    <property type="entry name" value="S4"/>
    <property type="match status" value="1"/>
</dbReference>
<sequence length="345" mass="38592">MLKHNSGFLCISDYLVSMSKTSPEAPRAQVQHLEVGQNAVGQRLDNFLINQLKGVPRTLVYRIIRKGEVRINKKRAKADTRLQLQDLVRVPPIRMSQKATDTPVGDSLRSLLLGEAICFENASVLVLNKPAGLAVHGGSGVRVGLIEALRQVRPELEHLELVHRLDKDTSGCILLGKSRQVLNELQTQLKNKSMGKFYQAWVVGNWPVGLRQVDAPIDRASSPSGERLMRIAAEGEGKQALTRFRVLKKIEGFTLVEAEPVTGRTHQIRVHARHAGFPLVGDPKYGNEAINQAFQQKGCKRMFLHARRLVFKDPVKGKPISVEALPDANWKNVQTLMKNWNSQYE</sequence>
<keyword evidence="4" id="KW-0698">rRNA processing</keyword>
<comment type="catalytic activity">
    <reaction evidence="9">
        <text>a uridine in RNA = a pseudouridine in RNA</text>
        <dbReference type="Rhea" id="RHEA:48348"/>
        <dbReference type="Rhea" id="RHEA-COMP:12068"/>
        <dbReference type="Rhea" id="RHEA-COMP:12069"/>
        <dbReference type="ChEBI" id="CHEBI:65314"/>
        <dbReference type="ChEBI" id="CHEBI:65315"/>
    </reaction>
</comment>
<dbReference type="PANTHER" id="PTHR21600">
    <property type="entry name" value="MITOCHONDRIAL RNA PSEUDOURIDINE SYNTHASE"/>
    <property type="match status" value="1"/>
</dbReference>
<evidence type="ECO:0000256" key="2">
    <source>
        <dbReference type="ARBA" id="ARBA00002876"/>
    </source>
</evidence>
<dbReference type="GO" id="GO:0160141">
    <property type="term" value="F:23S rRNA pseudouridine(955/2504/2580) synthase activity"/>
    <property type="evidence" value="ECO:0007669"/>
    <property type="project" value="UniProtKB-EC"/>
</dbReference>
<dbReference type="Pfam" id="PF00849">
    <property type="entry name" value="PseudoU_synth_2"/>
    <property type="match status" value="1"/>
</dbReference>
<dbReference type="SUPFAM" id="SSF55174">
    <property type="entry name" value="Alpha-L RNA-binding motif"/>
    <property type="match status" value="1"/>
</dbReference>
<dbReference type="EC" id="5.4.99.-" evidence="9"/>
<accession>A0A1I1JWA7</accession>
<evidence type="ECO:0000256" key="8">
    <source>
        <dbReference type="PROSITE-ProRule" id="PRU00182"/>
    </source>
</evidence>
<dbReference type="InterPro" id="IPR006145">
    <property type="entry name" value="PsdUridine_synth_RsuA/RluA"/>
</dbReference>
<dbReference type="PROSITE" id="PS01129">
    <property type="entry name" value="PSI_RLU"/>
    <property type="match status" value="1"/>
</dbReference>
<gene>
    <name evidence="11" type="ORF">SAMN05660443_0016</name>
</gene>
<dbReference type="InterPro" id="IPR020103">
    <property type="entry name" value="PsdUridine_synth_cat_dom_sf"/>
</dbReference>
<evidence type="ECO:0000256" key="6">
    <source>
        <dbReference type="ARBA" id="ARBA00023235"/>
    </source>
</evidence>
<dbReference type="Pfam" id="PF01479">
    <property type="entry name" value="S4"/>
    <property type="match status" value="1"/>
</dbReference>
<dbReference type="STRING" id="1122252.SAMN05660443_0016"/>
<dbReference type="Proteomes" id="UP000199058">
    <property type="component" value="Unassembled WGS sequence"/>
</dbReference>
<dbReference type="NCBIfam" id="TIGR00005">
    <property type="entry name" value="rluA_subfam"/>
    <property type="match status" value="1"/>
</dbReference>
<dbReference type="Gene3D" id="3.10.290.10">
    <property type="entry name" value="RNA-binding S4 domain"/>
    <property type="match status" value="1"/>
</dbReference>
<dbReference type="PANTHER" id="PTHR21600:SF92">
    <property type="entry name" value="RIBOSOMAL LARGE SUBUNIT PSEUDOURIDINE SYNTHASE C"/>
    <property type="match status" value="1"/>
</dbReference>
<protein>
    <recommendedName>
        <fullName evidence="9">Pseudouridine synthase</fullName>
        <ecNumber evidence="9">5.4.99.-</ecNumber>
    </recommendedName>
</protein>
<name>A0A1I1JWA7_9GAMM</name>